<proteinExistence type="predicted"/>
<protein>
    <recommendedName>
        <fullName evidence="5">Cadherin domain-containing protein</fullName>
    </recommendedName>
</protein>
<feature type="domain" description="Cadherin" evidence="5">
    <location>
        <begin position="740"/>
        <end position="843"/>
    </location>
</feature>
<evidence type="ECO:0000256" key="3">
    <source>
        <dbReference type="ARBA" id="ARBA00022837"/>
    </source>
</evidence>
<dbReference type="PROSITE" id="PS00330">
    <property type="entry name" value="HEMOLYSIN_CALCIUM"/>
    <property type="match status" value="2"/>
</dbReference>
<dbReference type="InterPro" id="IPR002126">
    <property type="entry name" value="Cadherin-like_dom"/>
</dbReference>
<sequence>MQINPVGPINYDEAVSGDVNDFAARTDSLGQPTLAAWVLDESGANVWQGHIESGGANDSSDTIILEVPQHSKVQGITLTVSNIVINSGTQFYLSDLFGNLIESRPLESFTKAFNLQPGLYSLMMGNGTVVLDYKLSLDVVATPPGLLPTLSVTPENPLFIEDEQAVTLFSGVDANTNDTGQSFTGFTFSVSGVKEGAQEVISLSGVDISLGANSNGLVSGGSYAVSTTGGGATVTVSGVSLSQADMNSLLASMAYRHSGQNPTAGARDITLLELRDNGEPGYNSTSLNITSKVVAQAVNDAPEVTTSTGALTFIEGEGAKPIDVGLTLSDIDSATLVQAVVTISGNYVSNEDALLFTNSGTTMGNISASFDTLTGTMTLTSAGASATMAEWQAALRSVAYANTSQNPSTLPRTVEYAINDGQLSSTVAARSITLVEGNAAPTFAGLDGAPIFTEGSSPVRLNSNLSITDEELVTFNNGVGDFNGASLTLSRQLGSNAEDQLSFDTEGASYSILGNILLTGGVTFANWSNAGGALNVNFGSGATTALVNEVLQTIQYANSSDNPSGSVSLNYLFSDGNTGMQGAGGAGIAQGSTSVSIIATNDDPIVTGLPLTLTVIEDFASTIDLRGIAFSDVDSGKGDVTVTLKASTGSIGLAASGAVNLSGNGSDTVTLAGTLAAVNGYLNTPANMLYTGAANAAGLAAANLTLSINDGGNSGAGGGTDIVVGKVGMDITPVNDAPVFTTAATLAVPENSLSVTTLAATDVDNLKLFYSIQGGADSALFSLDVNSGALSFNTAPDFEVPTDHDKDGTYEVIVETSDGNGGATPLTLAISVTDVNESIPPAPPPAPAPIQVTPPTPQPNTPSGQPSFSETITNTGSSSGSSKLVENSGNGNEVTVTLPGSVSLINQGARSAVNNQQAQIDLIDSIGVQQPGNLGDQTSIVRQWFATSPDGMLLDIRTLILSDRGSASANTPIQINGNAGNGSASSNHLEAFVIDASALPSGNLIQLNNIDFASIVGATSISGGAGNNVVIADNADQFIVLGAGDDELHGGGGNDVIGSKGGDDLLFGDAGNDRLFGGEGNDQLNGGSGVDVARFDTVKNSVQRDQASDGSLTISSAATGVDTLTGIELLRFADQVILAKAPELVNTAVTSFDEAFYVSRYTDVAEAITQGVFANARAHFQQYGRSEGRQAGSEGNGRDNLVFDEAFYLSQHTDVAAAVNQGGFASGYAHYVQYGEREGRDPNVLFDEAGYRAANVDVASAIQQGNFASGYEHYRLFGEAENRNPSAWMDITAYKEANSDIVATGIGALNHYMQYGIGEGRIITAADEGLWG</sequence>
<dbReference type="PRINTS" id="PR00313">
    <property type="entry name" value="CABNDNGRPT"/>
</dbReference>
<dbReference type="SMART" id="SM00112">
    <property type="entry name" value="CA"/>
    <property type="match status" value="1"/>
</dbReference>
<evidence type="ECO:0000313" key="6">
    <source>
        <dbReference type="EMBL" id="WQH15163.1"/>
    </source>
</evidence>
<keyword evidence="2" id="KW-0964">Secreted</keyword>
<evidence type="ECO:0000256" key="1">
    <source>
        <dbReference type="ARBA" id="ARBA00004613"/>
    </source>
</evidence>
<dbReference type="PANTHER" id="PTHR38340">
    <property type="entry name" value="S-LAYER PROTEIN"/>
    <property type="match status" value="1"/>
</dbReference>
<evidence type="ECO:0000259" key="5">
    <source>
        <dbReference type="PROSITE" id="PS50268"/>
    </source>
</evidence>
<keyword evidence="3" id="KW-0106">Calcium</keyword>
<dbReference type="Gene3D" id="2.60.40.60">
    <property type="entry name" value="Cadherins"/>
    <property type="match status" value="1"/>
</dbReference>
<dbReference type="CDD" id="cd11304">
    <property type="entry name" value="Cadherin_repeat"/>
    <property type="match status" value="1"/>
</dbReference>
<accession>A0ABZ0YSK6</accession>
<name>A0ABZ0YSK6_9GAMM</name>
<keyword evidence="7" id="KW-1185">Reference proteome</keyword>
<comment type="subcellular location">
    <subcellularLocation>
        <location evidence="1">Secreted</location>
    </subcellularLocation>
</comment>
<dbReference type="InterPro" id="IPR001343">
    <property type="entry name" value="Hemolysn_Ca-bd"/>
</dbReference>
<feature type="region of interest" description="Disordered" evidence="4">
    <location>
        <begin position="836"/>
        <end position="892"/>
    </location>
</feature>
<dbReference type="SUPFAM" id="SSF51120">
    <property type="entry name" value="beta-Roll"/>
    <property type="match status" value="1"/>
</dbReference>
<reference evidence="6 7" key="1">
    <citation type="submission" date="2023-11" db="EMBL/GenBank/DDBJ databases">
        <title>MicrobeMod: A computational toolkit for identifying prokaryotic methylation and restriction-modification with nanopore sequencing.</title>
        <authorList>
            <person name="Crits-Christoph A."/>
            <person name="Kang S.C."/>
            <person name="Lee H."/>
            <person name="Ostrov N."/>
        </authorList>
    </citation>
    <scope>NUCLEOTIDE SEQUENCE [LARGE SCALE GENOMIC DNA]</scope>
    <source>
        <strain evidence="6 7">ATCC BAA-805</strain>
    </source>
</reference>
<dbReference type="InterPro" id="IPR018511">
    <property type="entry name" value="Hemolysin-typ_Ca-bd_CS"/>
</dbReference>
<dbReference type="PROSITE" id="PS50268">
    <property type="entry name" value="CADHERIN_2"/>
    <property type="match status" value="1"/>
</dbReference>
<dbReference type="SUPFAM" id="SSF49313">
    <property type="entry name" value="Cadherin-like"/>
    <property type="match status" value="1"/>
</dbReference>
<dbReference type="InterPro" id="IPR011049">
    <property type="entry name" value="Serralysin-like_metalloprot_C"/>
</dbReference>
<dbReference type="InterPro" id="IPR015919">
    <property type="entry name" value="Cadherin-like_sf"/>
</dbReference>
<dbReference type="EMBL" id="CP140255">
    <property type="protein sequence ID" value="WQH15163.1"/>
    <property type="molecule type" value="Genomic_DNA"/>
</dbReference>
<dbReference type="Proteomes" id="UP001324794">
    <property type="component" value="Chromosome"/>
</dbReference>
<dbReference type="InterPro" id="IPR050557">
    <property type="entry name" value="RTX_toxin/Mannuronan_C5-epim"/>
</dbReference>
<feature type="compositionally biased region" description="Pro residues" evidence="4">
    <location>
        <begin position="840"/>
        <end position="860"/>
    </location>
</feature>
<dbReference type="PANTHER" id="PTHR38340:SF1">
    <property type="entry name" value="S-LAYER PROTEIN"/>
    <property type="match status" value="1"/>
</dbReference>
<dbReference type="RefSeq" id="WP_246638145.1">
    <property type="nucleotide sequence ID" value="NZ_CP140255.1"/>
</dbReference>
<evidence type="ECO:0000256" key="4">
    <source>
        <dbReference type="SAM" id="MobiDB-lite"/>
    </source>
</evidence>
<evidence type="ECO:0000256" key="2">
    <source>
        <dbReference type="ARBA" id="ARBA00022525"/>
    </source>
</evidence>
<dbReference type="Gene3D" id="2.150.10.10">
    <property type="entry name" value="Serralysin-like metalloprotease, C-terminal"/>
    <property type="match status" value="1"/>
</dbReference>
<organism evidence="6 7">
    <name type="scientific">Vreelandella neptunia</name>
    <dbReference type="NCBI Taxonomy" id="115551"/>
    <lineage>
        <taxon>Bacteria</taxon>
        <taxon>Pseudomonadati</taxon>
        <taxon>Pseudomonadota</taxon>
        <taxon>Gammaproteobacteria</taxon>
        <taxon>Oceanospirillales</taxon>
        <taxon>Halomonadaceae</taxon>
        <taxon>Vreelandella</taxon>
    </lineage>
</organism>
<gene>
    <name evidence="6" type="ORF">SR894_06110</name>
</gene>
<evidence type="ECO:0000313" key="7">
    <source>
        <dbReference type="Proteomes" id="UP001324794"/>
    </source>
</evidence>
<dbReference type="Pfam" id="PF00353">
    <property type="entry name" value="HemolysinCabind"/>
    <property type="match status" value="2"/>
</dbReference>